<dbReference type="Proteomes" id="UP000290189">
    <property type="component" value="Unassembled WGS sequence"/>
</dbReference>
<dbReference type="AlphaFoldDB" id="A0A3P3Y882"/>
<dbReference type="EMBL" id="OVEO01000005">
    <property type="protein sequence ID" value="SPQ96388.1"/>
    <property type="molecule type" value="Genomic_DNA"/>
</dbReference>
<protein>
    <submittedName>
        <fullName evidence="2">Uncharacterized protein</fullName>
    </submittedName>
</protein>
<reference evidence="2 3" key="1">
    <citation type="submission" date="2018-03" db="EMBL/GenBank/DDBJ databases">
        <authorList>
            <person name="Fogelqvist J."/>
        </authorList>
    </citation>
    <scope>NUCLEOTIDE SEQUENCE [LARGE SCALE GENOMIC DNA]</scope>
</reference>
<gene>
    <name evidence="2" type="ORF">PLBR_LOCUS3603</name>
</gene>
<organism evidence="2 3">
    <name type="scientific">Plasmodiophora brassicae</name>
    <name type="common">Clubroot disease agent</name>
    <dbReference type="NCBI Taxonomy" id="37360"/>
    <lineage>
        <taxon>Eukaryota</taxon>
        <taxon>Sar</taxon>
        <taxon>Rhizaria</taxon>
        <taxon>Endomyxa</taxon>
        <taxon>Phytomyxea</taxon>
        <taxon>Plasmodiophorida</taxon>
        <taxon>Plasmodiophoridae</taxon>
        <taxon>Plasmodiophora</taxon>
    </lineage>
</organism>
<keyword evidence="2" id="KW-0496">Mitochondrion</keyword>
<geneLocation type="mitochondrion" evidence="2"/>
<evidence type="ECO:0000313" key="2">
    <source>
        <dbReference type="EMBL" id="SPQ96388.1"/>
    </source>
</evidence>
<evidence type="ECO:0000256" key="1">
    <source>
        <dbReference type="SAM" id="MobiDB-lite"/>
    </source>
</evidence>
<feature type="compositionally biased region" description="Basic residues" evidence="1">
    <location>
        <begin position="56"/>
        <end position="73"/>
    </location>
</feature>
<sequence length="162" mass="17776">MPLVESLLMLAGVARFLGRLQLARQRRNQENQARVDVASVVEDDQLPPLPGEQMYKKKRQAKPKKKRTKKRMSLKPVDSSTEGSTDTSVSWSWSSNSRSRSPSPSPVARANSKGRRVHFADEDAAVSSPSNKHHVDDSLSSTAAGSSKRKASASMPAPQYAF</sequence>
<evidence type="ECO:0000313" key="3">
    <source>
        <dbReference type="Proteomes" id="UP000290189"/>
    </source>
</evidence>
<feature type="compositionally biased region" description="Low complexity" evidence="1">
    <location>
        <begin position="88"/>
        <end position="111"/>
    </location>
</feature>
<name>A0A3P3Y882_PLABS</name>
<feature type="region of interest" description="Disordered" evidence="1">
    <location>
        <begin position="39"/>
        <end position="162"/>
    </location>
</feature>
<feature type="compositionally biased region" description="Polar residues" evidence="1">
    <location>
        <begin position="78"/>
        <end position="87"/>
    </location>
</feature>
<proteinExistence type="predicted"/>
<accession>A0A3P3Y882</accession>